<evidence type="ECO:0000313" key="1">
    <source>
        <dbReference type="EMBL" id="KAF2234777.1"/>
    </source>
</evidence>
<organism evidence="1 2">
    <name type="scientific">Viridothelium virens</name>
    <name type="common">Speckled blister lichen</name>
    <name type="synonym">Trypethelium virens</name>
    <dbReference type="NCBI Taxonomy" id="1048519"/>
    <lineage>
        <taxon>Eukaryota</taxon>
        <taxon>Fungi</taxon>
        <taxon>Dikarya</taxon>
        <taxon>Ascomycota</taxon>
        <taxon>Pezizomycotina</taxon>
        <taxon>Dothideomycetes</taxon>
        <taxon>Dothideomycetes incertae sedis</taxon>
        <taxon>Trypetheliales</taxon>
        <taxon>Trypetheliaceae</taxon>
        <taxon>Viridothelium</taxon>
    </lineage>
</organism>
<name>A0A6A6H9V2_VIRVR</name>
<sequence>MALLALPSELRIQIYHLVLSPADFATAFSPDPANDIPIPIPAAHEPPLLRVSRQIRIEALPIFLSLHAFHSRTFVPLPYAHAVPKLHKGKRHAGNMFGRWLREIGGTENAKWMGRVLITIMQYLAAEVVLEIPGPGETGRRDWPMGEVKIEAAYDQVYKVPRGDVSQDGNGETYGKRDEEMARMARMAVDVLNKSREAGRIAIVVEDVPRFVESVYWVVDAAGWAEWGQKS</sequence>
<protein>
    <submittedName>
        <fullName evidence="1">Uncharacterized protein</fullName>
    </submittedName>
</protein>
<evidence type="ECO:0000313" key="2">
    <source>
        <dbReference type="Proteomes" id="UP000800092"/>
    </source>
</evidence>
<keyword evidence="2" id="KW-1185">Reference proteome</keyword>
<reference evidence="1" key="1">
    <citation type="journal article" date="2020" name="Stud. Mycol.">
        <title>101 Dothideomycetes genomes: a test case for predicting lifestyles and emergence of pathogens.</title>
        <authorList>
            <person name="Haridas S."/>
            <person name="Albert R."/>
            <person name="Binder M."/>
            <person name="Bloem J."/>
            <person name="Labutti K."/>
            <person name="Salamov A."/>
            <person name="Andreopoulos B."/>
            <person name="Baker S."/>
            <person name="Barry K."/>
            <person name="Bills G."/>
            <person name="Bluhm B."/>
            <person name="Cannon C."/>
            <person name="Castanera R."/>
            <person name="Culley D."/>
            <person name="Daum C."/>
            <person name="Ezra D."/>
            <person name="Gonzalez J."/>
            <person name="Henrissat B."/>
            <person name="Kuo A."/>
            <person name="Liang C."/>
            <person name="Lipzen A."/>
            <person name="Lutzoni F."/>
            <person name="Magnuson J."/>
            <person name="Mondo S."/>
            <person name="Nolan M."/>
            <person name="Ohm R."/>
            <person name="Pangilinan J."/>
            <person name="Park H.-J."/>
            <person name="Ramirez L."/>
            <person name="Alfaro M."/>
            <person name="Sun H."/>
            <person name="Tritt A."/>
            <person name="Yoshinaga Y."/>
            <person name="Zwiers L.-H."/>
            <person name="Turgeon B."/>
            <person name="Goodwin S."/>
            <person name="Spatafora J."/>
            <person name="Crous P."/>
            <person name="Grigoriev I."/>
        </authorList>
    </citation>
    <scope>NUCLEOTIDE SEQUENCE</scope>
    <source>
        <strain evidence="1">Tuck. ex Michener</strain>
    </source>
</reference>
<dbReference type="AlphaFoldDB" id="A0A6A6H9V2"/>
<accession>A0A6A6H9V2</accession>
<dbReference type="Proteomes" id="UP000800092">
    <property type="component" value="Unassembled WGS sequence"/>
</dbReference>
<proteinExistence type="predicted"/>
<gene>
    <name evidence="1" type="ORF">EV356DRAFT_501365</name>
</gene>
<dbReference type="EMBL" id="ML991796">
    <property type="protein sequence ID" value="KAF2234777.1"/>
    <property type="molecule type" value="Genomic_DNA"/>
</dbReference>
<dbReference type="OrthoDB" id="3907732at2759"/>